<dbReference type="EMBL" id="LIAE01009103">
    <property type="protein sequence ID" value="PAV71241.1"/>
    <property type="molecule type" value="Genomic_DNA"/>
</dbReference>
<reference evidence="1 2" key="1">
    <citation type="journal article" date="2017" name="Curr. Biol.">
        <title>Genome architecture and evolution of a unichromosomal asexual nematode.</title>
        <authorList>
            <person name="Fradin H."/>
            <person name="Zegar C."/>
            <person name="Gutwein M."/>
            <person name="Lucas J."/>
            <person name="Kovtun M."/>
            <person name="Corcoran D."/>
            <person name="Baugh L.R."/>
            <person name="Kiontke K."/>
            <person name="Gunsalus K."/>
            <person name="Fitch D.H."/>
            <person name="Piano F."/>
        </authorList>
    </citation>
    <scope>NUCLEOTIDE SEQUENCE [LARGE SCALE GENOMIC DNA]</scope>
    <source>
        <strain evidence="1">PF1309</strain>
    </source>
</reference>
<gene>
    <name evidence="1" type="ORF">WR25_01160</name>
</gene>
<evidence type="ECO:0000313" key="2">
    <source>
        <dbReference type="Proteomes" id="UP000218231"/>
    </source>
</evidence>
<protein>
    <recommendedName>
        <fullName evidence="3">ASD2 domain-containing protein</fullName>
    </recommendedName>
</protein>
<organism evidence="1 2">
    <name type="scientific">Diploscapter pachys</name>
    <dbReference type="NCBI Taxonomy" id="2018661"/>
    <lineage>
        <taxon>Eukaryota</taxon>
        <taxon>Metazoa</taxon>
        <taxon>Ecdysozoa</taxon>
        <taxon>Nematoda</taxon>
        <taxon>Chromadorea</taxon>
        <taxon>Rhabditida</taxon>
        <taxon>Rhabditina</taxon>
        <taxon>Rhabditomorpha</taxon>
        <taxon>Rhabditoidea</taxon>
        <taxon>Rhabditidae</taxon>
        <taxon>Diploscapter</taxon>
    </lineage>
</organism>
<proteinExistence type="predicted"/>
<evidence type="ECO:0000313" key="1">
    <source>
        <dbReference type="EMBL" id="PAV71241.1"/>
    </source>
</evidence>
<keyword evidence="2" id="KW-1185">Reference proteome</keyword>
<evidence type="ECO:0008006" key="3">
    <source>
        <dbReference type="Google" id="ProtNLM"/>
    </source>
</evidence>
<dbReference type="Proteomes" id="UP000218231">
    <property type="component" value="Unassembled WGS sequence"/>
</dbReference>
<dbReference type="STRING" id="2018661.A0A2A2KBC5"/>
<name>A0A2A2KBC5_9BILA</name>
<dbReference type="OrthoDB" id="10063560at2759"/>
<dbReference type="Gene3D" id="6.10.250.3120">
    <property type="match status" value="1"/>
</dbReference>
<dbReference type="AlphaFoldDB" id="A0A2A2KBC5"/>
<sequence length="133" mass="15928">MCDRNLGAKIQQHLENSKELLKLETKLRYQMEKLKDHLNYGSGDQSEGLLEESRLRRRLQDAAILRNTYNRRERDLERQMISILEEEENRQFNLYKDTLMRLVEDHRIVEDRIADAQLQLRTLHTTNRVSCSS</sequence>
<comment type="caution">
    <text evidence="1">The sequence shown here is derived from an EMBL/GenBank/DDBJ whole genome shotgun (WGS) entry which is preliminary data.</text>
</comment>
<accession>A0A2A2KBC5</accession>